<dbReference type="CTD" id="24589803"/>
<protein>
    <submittedName>
        <fullName evidence="1">Adenylate kinase isoenzyme 5</fullName>
    </submittedName>
</protein>
<dbReference type="AlphaFoldDB" id="A0A922LIV9"/>
<dbReference type="RefSeq" id="XP_051068360.1">
    <property type="nucleotide sequence ID" value="XM_051215171.1"/>
</dbReference>
<reference evidence="1" key="3">
    <citation type="submission" date="2021-06" db="EMBL/GenBank/DDBJ databases">
        <title>Chromosome-level genome assembly for S. haematobium.</title>
        <authorList>
            <person name="Stroehlein A.J."/>
        </authorList>
    </citation>
    <scope>NUCLEOTIDE SEQUENCE</scope>
</reference>
<reference evidence="1" key="1">
    <citation type="journal article" date="2012" name="Nat. Genet.">
        <title>Whole-genome sequence of Schistosoma haematobium.</title>
        <authorList>
            <person name="Young N.D."/>
            <person name="Jex A.R."/>
            <person name="Li B."/>
            <person name="Liu S."/>
            <person name="Yang L."/>
            <person name="Xiong Z."/>
            <person name="Li Y."/>
            <person name="Cantacessi C."/>
            <person name="Hall R.S."/>
            <person name="Xu X."/>
            <person name="Chen F."/>
            <person name="Wu X."/>
            <person name="Zerlotini A."/>
            <person name="Oliveira G."/>
            <person name="Hofmann A."/>
            <person name="Zhang G."/>
            <person name="Fang X."/>
            <person name="Kang Y."/>
            <person name="Campbell B.E."/>
            <person name="Loukas A."/>
            <person name="Ranganathan S."/>
            <person name="Rollinson D."/>
            <person name="Rinaldi G."/>
            <person name="Brindley P.J."/>
            <person name="Yang H."/>
            <person name="Wang J."/>
            <person name="Wang J."/>
            <person name="Gasser R.B."/>
        </authorList>
    </citation>
    <scope>NUCLEOTIDE SEQUENCE</scope>
</reference>
<accession>A0A922LIV9</accession>
<name>A0A922LIV9_SCHHA</name>
<reference evidence="1" key="4">
    <citation type="journal article" date="2022" name="PLoS Pathog.">
        <title>Chromosome-level genome of Schistosoma haematobium underpins genome-wide explorations of molecular variation.</title>
        <authorList>
            <person name="Stroehlein A.J."/>
            <person name="Korhonen P.K."/>
            <person name="Lee V.V."/>
            <person name="Ralph S.A."/>
            <person name="Mentink-Kane M."/>
            <person name="You H."/>
            <person name="McManus D.P."/>
            <person name="Tchuente L.T."/>
            <person name="Stothard J.R."/>
            <person name="Kaur P."/>
            <person name="Dudchenko O."/>
            <person name="Aiden E.L."/>
            <person name="Yang B."/>
            <person name="Yang H."/>
            <person name="Emery A.M."/>
            <person name="Webster B.L."/>
            <person name="Brindley P.J."/>
            <person name="Rollinson D."/>
            <person name="Chang B.C.H."/>
            <person name="Gasser R.B."/>
            <person name="Young N.D."/>
        </authorList>
    </citation>
    <scope>NUCLEOTIDE SEQUENCE</scope>
</reference>
<sequence length="161" mass="18762">MKSSNGEMVDTRDYLIKKGIPQLFECLLTGLMYHRPNDHLDYMQQCIEKIRANGMNSVRWDLFLQSKPVEQLSLHTKAKDYFYNEHVKVLLGVQEPRYQLDRKCDTCLVTLFDINCVLSKITNKKYLVSLWPRKVMLPTSIPKGPRMDVTCGRVCVILVIH</sequence>
<keyword evidence="1" id="KW-0418">Kinase</keyword>
<comment type="caution">
    <text evidence="1">The sequence shown here is derived from an EMBL/GenBank/DDBJ whole genome shotgun (WGS) entry which is preliminary data.</text>
</comment>
<gene>
    <name evidence="1" type="primary">AK5_1</name>
    <name evidence="1" type="ORF">MS3_00006933</name>
</gene>
<keyword evidence="1" id="KW-0808">Transferase</keyword>
<reference evidence="1" key="2">
    <citation type="journal article" date="2019" name="Gigascience">
        <title>High-quality Schistosoma haematobium genome achieved by single-molecule and long-range sequencing.</title>
        <authorList>
            <person name="Stroehlein A.J."/>
            <person name="Korhonen P.K."/>
            <person name="Chong T.M."/>
            <person name="Lim Y.L."/>
            <person name="Chan K.G."/>
            <person name="Webster B."/>
            <person name="Rollinson D."/>
            <person name="Brindley P.J."/>
            <person name="Gasser R.B."/>
            <person name="Young N.D."/>
        </authorList>
    </citation>
    <scope>NUCLEOTIDE SEQUENCE</scope>
</reference>
<organism evidence="1 2">
    <name type="scientific">Schistosoma haematobium</name>
    <name type="common">Blood fluke</name>
    <dbReference type="NCBI Taxonomy" id="6185"/>
    <lineage>
        <taxon>Eukaryota</taxon>
        <taxon>Metazoa</taxon>
        <taxon>Spiralia</taxon>
        <taxon>Lophotrochozoa</taxon>
        <taxon>Platyhelminthes</taxon>
        <taxon>Trematoda</taxon>
        <taxon>Digenea</taxon>
        <taxon>Strigeidida</taxon>
        <taxon>Schistosomatoidea</taxon>
        <taxon>Schistosomatidae</taxon>
        <taxon>Schistosoma</taxon>
    </lineage>
</organism>
<dbReference type="EMBL" id="AMPZ03000004">
    <property type="protein sequence ID" value="KAH9585788.1"/>
    <property type="molecule type" value="Genomic_DNA"/>
</dbReference>
<dbReference type="Proteomes" id="UP000471633">
    <property type="component" value="Unassembled WGS sequence"/>
</dbReference>
<evidence type="ECO:0000313" key="2">
    <source>
        <dbReference type="Proteomes" id="UP000471633"/>
    </source>
</evidence>
<dbReference type="CDD" id="cd22978">
    <property type="entry name" value="DD_AK5"/>
    <property type="match status" value="1"/>
</dbReference>
<keyword evidence="2" id="KW-1185">Reference proteome</keyword>
<proteinExistence type="predicted"/>
<evidence type="ECO:0000313" key="1">
    <source>
        <dbReference type="EMBL" id="KAH9585788.1"/>
    </source>
</evidence>
<dbReference type="SUPFAM" id="SSF47391">
    <property type="entry name" value="Dimerization-anchoring domain of cAMP-dependent PK regulatory subunit"/>
    <property type="match status" value="1"/>
</dbReference>
<dbReference type="GO" id="GO:0016301">
    <property type="term" value="F:kinase activity"/>
    <property type="evidence" value="ECO:0007669"/>
    <property type="project" value="UniProtKB-KW"/>
</dbReference>
<dbReference type="GeneID" id="24589803"/>